<dbReference type="InterPro" id="IPR000719">
    <property type="entry name" value="Prot_kinase_dom"/>
</dbReference>
<feature type="domain" description="Protein kinase" evidence="8">
    <location>
        <begin position="77"/>
        <end position="337"/>
    </location>
</feature>
<dbReference type="InterPro" id="IPR011009">
    <property type="entry name" value="Kinase-like_dom_sf"/>
</dbReference>
<dbReference type="GO" id="GO:0004674">
    <property type="term" value="F:protein serine/threonine kinase activity"/>
    <property type="evidence" value="ECO:0007669"/>
    <property type="project" value="UniProtKB-KW"/>
</dbReference>
<dbReference type="PROSITE" id="PS00108">
    <property type="entry name" value="PROTEIN_KINASE_ST"/>
    <property type="match status" value="1"/>
</dbReference>
<dbReference type="InterPro" id="IPR001245">
    <property type="entry name" value="Ser-Thr/Tyr_kinase_cat_dom"/>
</dbReference>
<dbReference type="OrthoDB" id="266718at2759"/>
<evidence type="ECO:0000313" key="10">
    <source>
        <dbReference type="Proteomes" id="UP000187209"/>
    </source>
</evidence>
<keyword evidence="3 6" id="KW-0547">Nucleotide-binding</keyword>
<dbReference type="PROSITE" id="PS50011">
    <property type="entry name" value="PROTEIN_KINASE_DOM"/>
    <property type="match status" value="1"/>
</dbReference>
<keyword evidence="4" id="KW-0418">Kinase</keyword>
<evidence type="ECO:0000256" key="3">
    <source>
        <dbReference type="ARBA" id="ARBA00022741"/>
    </source>
</evidence>
<keyword evidence="2" id="KW-0808">Transferase</keyword>
<evidence type="ECO:0000256" key="7">
    <source>
        <dbReference type="RuleBase" id="RU000304"/>
    </source>
</evidence>
<dbReference type="InterPro" id="IPR017441">
    <property type="entry name" value="Protein_kinase_ATP_BS"/>
</dbReference>
<evidence type="ECO:0000313" key="9">
    <source>
        <dbReference type="EMBL" id="OMJ69928.1"/>
    </source>
</evidence>
<feature type="binding site" evidence="6">
    <location>
        <position position="106"/>
    </location>
    <ligand>
        <name>ATP</name>
        <dbReference type="ChEBI" id="CHEBI:30616"/>
    </ligand>
</feature>
<protein>
    <recommendedName>
        <fullName evidence="8">Protein kinase domain-containing protein</fullName>
    </recommendedName>
</protein>
<evidence type="ECO:0000256" key="1">
    <source>
        <dbReference type="ARBA" id="ARBA00022527"/>
    </source>
</evidence>
<dbReference type="PANTHER" id="PTHR11584">
    <property type="entry name" value="SERINE/THREONINE PROTEIN KINASE"/>
    <property type="match status" value="1"/>
</dbReference>
<dbReference type="CDD" id="cd06606">
    <property type="entry name" value="STKc_MAPKKK"/>
    <property type="match status" value="1"/>
</dbReference>
<reference evidence="9 10" key="1">
    <citation type="submission" date="2016-11" db="EMBL/GenBank/DDBJ databases">
        <title>The macronuclear genome of Stentor coeruleus: a giant cell with tiny introns.</title>
        <authorList>
            <person name="Slabodnick M."/>
            <person name="Ruby J.G."/>
            <person name="Reiff S.B."/>
            <person name="Swart E.C."/>
            <person name="Gosai S."/>
            <person name="Prabakaran S."/>
            <person name="Witkowska E."/>
            <person name="Larue G.E."/>
            <person name="Fisher S."/>
            <person name="Freeman R.M."/>
            <person name="Gunawardena J."/>
            <person name="Chu W."/>
            <person name="Stover N.A."/>
            <person name="Gregory B.D."/>
            <person name="Nowacki M."/>
            <person name="Derisi J."/>
            <person name="Roy S.W."/>
            <person name="Marshall W.F."/>
            <person name="Sood P."/>
        </authorList>
    </citation>
    <scope>NUCLEOTIDE SEQUENCE [LARGE SCALE GENOMIC DNA]</scope>
    <source>
        <strain evidence="9">WM001</strain>
    </source>
</reference>
<dbReference type="PRINTS" id="PR00109">
    <property type="entry name" value="TYRKINASE"/>
</dbReference>
<dbReference type="AlphaFoldDB" id="A0A1R2AZJ2"/>
<gene>
    <name evidence="9" type="ORF">SteCoe_32223</name>
</gene>
<dbReference type="GO" id="GO:0005524">
    <property type="term" value="F:ATP binding"/>
    <property type="evidence" value="ECO:0007669"/>
    <property type="project" value="UniProtKB-UniRule"/>
</dbReference>
<dbReference type="SMART" id="SM00220">
    <property type="entry name" value="S_TKc"/>
    <property type="match status" value="1"/>
</dbReference>
<dbReference type="PANTHER" id="PTHR11584:SF369">
    <property type="entry name" value="MITOGEN-ACTIVATED PROTEIN KINASE KINASE KINASE 19-RELATED"/>
    <property type="match status" value="1"/>
</dbReference>
<evidence type="ECO:0000256" key="2">
    <source>
        <dbReference type="ARBA" id="ARBA00022679"/>
    </source>
</evidence>
<dbReference type="InterPro" id="IPR008271">
    <property type="entry name" value="Ser/Thr_kinase_AS"/>
</dbReference>
<evidence type="ECO:0000256" key="5">
    <source>
        <dbReference type="ARBA" id="ARBA00022840"/>
    </source>
</evidence>
<dbReference type="Proteomes" id="UP000187209">
    <property type="component" value="Unassembled WGS sequence"/>
</dbReference>
<dbReference type="EMBL" id="MPUH01001142">
    <property type="protein sequence ID" value="OMJ69928.1"/>
    <property type="molecule type" value="Genomic_DNA"/>
</dbReference>
<proteinExistence type="inferred from homology"/>
<keyword evidence="1 7" id="KW-0723">Serine/threonine-protein kinase</keyword>
<evidence type="ECO:0000256" key="4">
    <source>
        <dbReference type="ARBA" id="ARBA00022777"/>
    </source>
</evidence>
<keyword evidence="10" id="KW-1185">Reference proteome</keyword>
<dbReference type="Gene3D" id="1.10.510.10">
    <property type="entry name" value="Transferase(Phosphotransferase) domain 1"/>
    <property type="match status" value="1"/>
</dbReference>
<organism evidence="9 10">
    <name type="scientific">Stentor coeruleus</name>
    <dbReference type="NCBI Taxonomy" id="5963"/>
    <lineage>
        <taxon>Eukaryota</taxon>
        <taxon>Sar</taxon>
        <taxon>Alveolata</taxon>
        <taxon>Ciliophora</taxon>
        <taxon>Postciliodesmatophora</taxon>
        <taxon>Heterotrichea</taxon>
        <taxon>Heterotrichida</taxon>
        <taxon>Stentoridae</taxon>
        <taxon>Stentor</taxon>
    </lineage>
</organism>
<dbReference type="Pfam" id="PF00069">
    <property type="entry name" value="Pkinase"/>
    <property type="match status" value="1"/>
</dbReference>
<comment type="caution">
    <text evidence="9">The sequence shown here is derived from an EMBL/GenBank/DDBJ whole genome shotgun (WGS) entry which is preliminary data.</text>
</comment>
<dbReference type="SUPFAM" id="SSF56112">
    <property type="entry name" value="Protein kinase-like (PK-like)"/>
    <property type="match status" value="1"/>
</dbReference>
<accession>A0A1R2AZJ2</accession>
<evidence type="ECO:0000256" key="6">
    <source>
        <dbReference type="PROSITE-ProRule" id="PRU10141"/>
    </source>
</evidence>
<comment type="similarity">
    <text evidence="7">Belongs to the protein kinase superfamily.</text>
</comment>
<evidence type="ECO:0000259" key="8">
    <source>
        <dbReference type="PROSITE" id="PS50011"/>
    </source>
</evidence>
<dbReference type="PROSITE" id="PS00107">
    <property type="entry name" value="PROTEIN_KINASE_ATP"/>
    <property type="match status" value="1"/>
</dbReference>
<keyword evidence="5 6" id="KW-0067">ATP-binding</keyword>
<name>A0A1R2AZJ2_9CILI</name>
<sequence length="461" mass="52790">MGGRTSIFDICKGSSSKEQLAVPQDQESIKKKSLGLSEDLMNSPTGYRYFSEEEEKKLSIKYKEDNLLHTIKSPEKWQTSEIIGQGSFGRVLFAANMETGELMALKEIPIIEFSYGTAHERIREIQEEVEILSKLSHKNIVRYLGTSRNDGYLRIFMEYVAGGSISTLLHKYGKFNETLLRIYAQQILEGLEYLHWNKIIHRDIKGANVLVGNDGVCKLADFGSAKKIMSVEDRSEFTSLKGTTNWMAPEVMRQEGHGRFADIWSLGCLLIEMATGKPPWYYKTNQIAVFMHVCTTEETPELPNELSQIAKEFILSCFKRRPCDRPNVCRLLNHPFIKYTCNPKLDFPLCRNEDHYNSYSTKFSSSDVKLQGKISLASIVDSTLEVEFETREGRAKQRLIENFENMNPEHAVNAPFHNIITTAKFKTEKEKNCVEVYLRRFSLSSSENEDSKIQESEKKSS</sequence>